<accession>A0A239BCK5</accession>
<dbReference type="Proteomes" id="UP000198310">
    <property type="component" value="Unassembled WGS sequence"/>
</dbReference>
<evidence type="ECO:0000313" key="1">
    <source>
        <dbReference type="EMBL" id="SNS05342.1"/>
    </source>
</evidence>
<sequence>MATHSEEVRRILLCGPLLSKLHEINGYTEGNELIISLQDTEADRGFKRPKPPR</sequence>
<dbReference type="EMBL" id="FZNS01000021">
    <property type="protein sequence ID" value="SNS05342.1"/>
    <property type="molecule type" value="Genomic_DNA"/>
</dbReference>
<keyword evidence="2" id="KW-1185">Reference proteome</keyword>
<dbReference type="AlphaFoldDB" id="A0A239BCK5"/>
<name>A0A239BCK5_9BACT</name>
<gene>
    <name evidence="1" type="ORF">SAMN06269173_12114</name>
</gene>
<evidence type="ECO:0000313" key="2">
    <source>
        <dbReference type="Proteomes" id="UP000198310"/>
    </source>
</evidence>
<reference evidence="2" key="1">
    <citation type="submission" date="2017-06" db="EMBL/GenBank/DDBJ databases">
        <authorList>
            <person name="Varghese N."/>
            <person name="Submissions S."/>
        </authorList>
    </citation>
    <scope>NUCLEOTIDE SEQUENCE [LARGE SCALE GENOMIC DNA]</scope>
    <source>
        <strain evidence="2">DSM 28041</strain>
    </source>
</reference>
<organism evidence="1 2">
    <name type="scientific">Hymenobacter mucosus</name>
    <dbReference type="NCBI Taxonomy" id="1411120"/>
    <lineage>
        <taxon>Bacteria</taxon>
        <taxon>Pseudomonadati</taxon>
        <taxon>Bacteroidota</taxon>
        <taxon>Cytophagia</taxon>
        <taxon>Cytophagales</taxon>
        <taxon>Hymenobacteraceae</taxon>
        <taxon>Hymenobacter</taxon>
    </lineage>
</organism>
<protein>
    <submittedName>
        <fullName evidence="1">Uncharacterized protein</fullName>
    </submittedName>
</protein>
<proteinExistence type="predicted"/>
<dbReference type="RefSeq" id="WP_179225618.1">
    <property type="nucleotide sequence ID" value="NZ_FZNS01000021.1"/>
</dbReference>